<comment type="pathway">
    <text evidence="2 13">Glycolipid biosynthesis; glycosylphosphatidylinositol-anchor biosynthesis.</text>
</comment>
<keyword evidence="14" id="KW-0732">Signal</keyword>
<keyword evidence="10 13" id="KW-1133">Transmembrane helix</keyword>
<evidence type="ECO:0000256" key="2">
    <source>
        <dbReference type="ARBA" id="ARBA00004687"/>
    </source>
</evidence>
<evidence type="ECO:0000256" key="11">
    <source>
        <dbReference type="ARBA" id="ARBA00023136"/>
    </source>
</evidence>
<evidence type="ECO:0000313" key="15">
    <source>
        <dbReference type="EMBL" id="KAG1542315.1"/>
    </source>
</evidence>
<organism evidence="15 16">
    <name type="scientific">Rhizopus oryzae</name>
    <name type="common">Mucormycosis agent</name>
    <name type="synonym">Rhizopus arrhizus var. delemar</name>
    <dbReference type="NCBI Taxonomy" id="64495"/>
    <lineage>
        <taxon>Eukaryota</taxon>
        <taxon>Fungi</taxon>
        <taxon>Fungi incertae sedis</taxon>
        <taxon>Mucoromycota</taxon>
        <taxon>Mucoromycotina</taxon>
        <taxon>Mucoromycetes</taxon>
        <taxon>Mucorales</taxon>
        <taxon>Mucorineae</taxon>
        <taxon>Rhizopodaceae</taxon>
        <taxon>Rhizopus</taxon>
    </lineage>
</organism>
<evidence type="ECO:0000256" key="4">
    <source>
        <dbReference type="ARBA" id="ARBA00013797"/>
    </source>
</evidence>
<sequence>METTRLTFNKLCLLAFILRLCLLVYGEYQDAYMTVKYTDIDYVVFTDAARYITQGQSPYLRETYRYTPLLAILLTPNIYLFSSFGKCLFAAADLLVGYLIHRILLLRGMPSKRALYFDALWLLNPMVANISTRGNAESLLGAMVLGTLYTILQKRQYFYSACALFGLSVHFKIYPIIYAVPLLILLDQHDTVPLPTIMQTYQVMRNRWMYSLDNQNAVQRSIKNTLSFLSPIRILFGVVSAAVFFILTGLMYQRYGHPFLEHTYLYHVTREDHRHNFSIWFYSLYLGMDHRSPWMGLLAFVPQLALVIAIGITFGKDVFFACFLQTFLFVTYNKVITSQYFMWYICLFPLILPSTKIQMKWKGVLLLAGWVVGQAVWLNYAYQLEFLAQHTFFQLWLSGTLFFMINTWIIVELIKNHQYETVFNSNDKIRWVWGMGDPGSKRS</sequence>
<dbReference type="OrthoDB" id="1741594at2759"/>
<keyword evidence="9 13" id="KW-0256">Endoplasmic reticulum</keyword>
<dbReference type="Proteomes" id="UP000717996">
    <property type="component" value="Unassembled WGS sequence"/>
</dbReference>
<comment type="similarity">
    <text evidence="3 13">Belongs to the PIGM family.</text>
</comment>
<feature type="transmembrane region" description="Helical" evidence="13">
    <location>
        <begin position="78"/>
        <end position="101"/>
    </location>
</feature>
<evidence type="ECO:0000256" key="9">
    <source>
        <dbReference type="ARBA" id="ARBA00022824"/>
    </source>
</evidence>
<evidence type="ECO:0000256" key="13">
    <source>
        <dbReference type="RuleBase" id="RU365064"/>
    </source>
</evidence>
<feature type="transmembrane region" description="Helical" evidence="13">
    <location>
        <begin position="232"/>
        <end position="252"/>
    </location>
</feature>
<feature type="transmembrane region" description="Helical" evidence="13">
    <location>
        <begin position="364"/>
        <end position="382"/>
    </location>
</feature>
<evidence type="ECO:0000313" key="16">
    <source>
        <dbReference type="Proteomes" id="UP000717996"/>
    </source>
</evidence>
<evidence type="ECO:0000256" key="8">
    <source>
        <dbReference type="ARBA" id="ARBA00022692"/>
    </source>
</evidence>
<comment type="function">
    <text evidence="12 13">Mannosyltransferase involved in glycosylphosphatidylinositol-anchor biosynthesis. Transfers the first alpha-1,4-mannose to GlcN-acyl-PI during GPI precursor assembly. Required for cell wall integrity.</text>
</comment>
<keyword evidence="6 13" id="KW-0328">Glycosyltransferase</keyword>
<keyword evidence="8 13" id="KW-0812">Transmembrane</keyword>
<evidence type="ECO:0000256" key="12">
    <source>
        <dbReference type="ARBA" id="ARBA00025399"/>
    </source>
</evidence>
<dbReference type="GO" id="GO:0006506">
    <property type="term" value="P:GPI anchor biosynthetic process"/>
    <property type="evidence" value="ECO:0007669"/>
    <property type="project" value="UniProtKB-KW"/>
</dbReference>
<evidence type="ECO:0000256" key="6">
    <source>
        <dbReference type="ARBA" id="ARBA00022676"/>
    </source>
</evidence>
<keyword evidence="7 13" id="KW-0808">Transferase</keyword>
<feature type="signal peptide" evidence="14">
    <location>
        <begin position="1"/>
        <end position="26"/>
    </location>
</feature>
<feature type="transmembrane region" description="Helical" evidence="13">
    <location>
        <begin position="164"/>
        <end position="186"/>
    </location>
</feature>
<evidence type="ECO:0000256" key="5">
    <source>
        <dbReference type="ARBA" id="ARBA00022502"/>
    </source>
</evidence>
<dbReference type="EC" id="2.4.1.-" evidence="13"/>
<proteinExistence type="inferred from homology"/>
<dbReference type="GO" id="GO:0051751">
    <property type="term" value="F:alpha-1,4-mannosyltransferase activity"/>
    <property type="evidence" value="ECO:0007669"/>
    <property type="project" value="InterPro"/>
</dbReference>
<dbReference type="AlphaFoldDB" id="A0A9P6Y8Y9"/>
<name>A0A9P6Y8Y9_RHIOR</name>
<feature type="transmembrane region" description="Helical" evidence="13">
    <location>
        <begin position="394"/>
        <end position="414"/>
    </location>
</feature>
<evidence type="ECO:0000256" key="7">
    <source>
        <dbReference type="ARBA" id="ARBA00022679"/>
    </source>
</evidence>
<accession>A0A9P6Y8Y9</accession>
<reference evidence="15" key="1">
    <citation type="journal article" date="2020" name="Microb. Genom.">
        <title>Genetic diversity of clinical and environmental Mucorales isolates obtained from an investigation of mucormycosis cases among solid organ transplant recipients.</title>
        <authorList>
            <person name="Nguyen M.H."/>
            <person name="Kaul D."/>
            <person name="Muto C."/>
            <person name="Cheng S.J."/>
            <person name="Richter R.A."/>
            <person name="Bruno V.M."/>
            <person name="Liu G."/>
            <person name="Beyhan S."/>
            <person name="Sundermann A.J."/>
            <person name="Mounaud S."/>
            <person name="Pasculle A.W."/>
            <person name="Nierman W.C."/>
            <person name="Driscoll E."/>
            <person name="Cumbie R."/>
            <person name="Clancy C.J."/>
            <person name="Dupont C.L."/>
        </authorList>
    </citation>
    <scope>NUCLEOTIDE SEQUENCE</scope>
    <source>
        <strain evidence="15">GL16</strain>
    </source>
</reference>
<feature type="chain" id="PRO_5040200888" description="GPI mannosyltransferase 1" evidence="14">
    <location>
        <begin position="27"/>
        <end position="443"/>
    </location>
</feature>
<dbReference type="EMBL" id="JAANIT010001089">
    <property type="protein sequence ID" value="KAG1542315.1"/>
    <property type="molecule type" value="Genomic_DNA"/>
</dbReference>
<dbReference type="GO" id="GO:0005789">
    <property type="term" value="C:endoplasmic reticulum membrane"/>
    <property type="evidence" value="ECO:0007669"/>
    <property type="project" value="UniProtKB-SubCell"/>
</dbReference>
<evidence type="ECO:0000256" key="14">
    <source>
        <dbReference type="SAM" id="SignalP"/>
    </source>
</evidence>
<comment type="caution">
    <text evidence="15">The sequence shown here is derived from an EMBL/GenBank/DDBJ whole genome shotgun (WGS) entry which is preliminary data.</text>
</comment>
<evidence type="ECO:0000256" key="1">
    <source>
        <dbReference type="ARBA" id="ARBA00004477"/>
    </source>
</evidence>
<keyword evidence="5 13" id="KW-0337">GPI-anchor biosynthesis</keyword>
<dbReference type="InterPro" id="IPR007704">
    <property type="entry name" value="PIG-M"/>
</dbReference>
<gene>
    <name evidence="15" type="ORF">G6F51_007347</name>
</gene>
<dbReference type="Pfam" id="PF05007">
    <property type="entry name" value="Mannosyl_trans"/>
    <property type="match status" value="1"/>
</dbReference>
<evidence type="ECO:0000256" key="10">
    <source>
        <dbReference type="ARBA" id="ARBA00022989"/>
    </source>
</evidence>
<evidence type="ECO:0000256" key="3">
    <source>
        <dbReference type="ARBA" id="ARBA00011071"/>
    </source>
</evidence>
<dbReference type="PANTHER" id="PTHR12886">
    <property type="entry name" value="PIG-M MANNOSYLTRANSFERASE"/>
    <property type="match status" value="1"/>
</dbReference>
<feature type="transmembrane region" description="Helical" evidence="13">
    <location>
        <begin position="335"/>
        <end position="352"/>
    </location>
</feature>
<keyword evidence="11 13" id="KW-0472">Membrane</keyword>
<dbReference type="PANTHER" id="PTHR12886:SF0">
    <property type="entry name" value="GPI MANNOSYLTRANSFERASE 1"/>
    <property type="match status" value="1"/>
</dbReference>
<dbReference type="GO" id="GO:1990529">
    <property type="term" value="C:glycosylphosphatidylinositol-mannosyltransferase I complex"/>
    <property type="evidence" value="ECO:0007669"/>
    <property type="project" value="TreeGrafter"/>
</dbReference>
<comment type="subcellular location">
    <subcellularLocation>
        <location evidence="1 13">Endoplasmic reticulum membrane</location>
        <topology evidence="1 13">Multi-pass membrane protein</topology>
    </subcellularLocation>
</comment>
<feature type="transmembrane region" description="Helical" evidence="13">
    <location>
        <begin position="294"/>
        <end position="315"/>
    </location>
</feature>
<dbReference type="GO" id="GO:0004376">
    <property type="term" value="F:GPI mannosyltransferase activity"/>
    <property type="evidence" value="ECO:0007669"/>
    <property type="project" value="InterPro"/>
</dbReference>
<protein>
    <recommendedName>
        <fullName evidence="4 13">GPI mannosyltransferase 1</fullName>
        <ecNumber evidence="13">2.4.1.-</ecNumber>
    </recommendedName>
    <alternativeName>
        <fullName evidence="13">GPI mannosyltransferase I</fullName>
    </alternativeName>
</protein>